<gene>
    <name evidence="1" type="ORF">OKA104_LOCUS29114</name>
</gene>
<dbReference type="AlphaFoldDB" id="A0A819MYP7"/>
<organism evidence="1 2">
    <name type="scientific">Adineta steineri</name>
    <dbReference type="NCBI Taxonomy" id="433720"/>
    <lineage>
        <taxon>Eukaryota</taxon>
        <taxon>Metazoa</taxon>
        <taxon>Spiralia</taxon>
        <taxon>Gnathifera</taxon>
        <taxon>Rotifera</taxon>
        <taxon>Eurotatoria</taxon>
        <taxon>Bdelloidea</taxon>
        <taxon>Adinetida</taxon>
        <taxon>Adinetidae</taxon>
        <taxon>Adineta</taxon>
    </lineage>
</organism>
<evidence type="ECO:0000313" key="2">
    <source>
        <dbReference type="Proteomes" id="UP000663881"/>
    </source>
</evidence>
<feature type="non-terminal residue" evidence="1">
    <location>
        <position position="1"/>
    </location>
</feature>
<sequence length="70" mass="7900">TSDDREENSVAYEQFYKLFEPLIDTAALNNPPSTTDNGSLIQTHTLLPFIIKPSLSAIYPLEKENDEKNT</sequence>
<reference evidence="1" key="1">
    <citation type="submission" date="2021-02" db="EMBL/GenBank/DDBJ databases">
        <authorList>
            <person name="Nowell W R."/>
        </authorList>
    </citation>
    <scope>NUCLEOTIDE SEQUENCE</scope>
</reference>
<name>A0A819MYP7_9BILA</name>
<accession>A0A819MYP7</accession>
<protein>
    <submittedName>
        <fullName evidence="1">Uncharacterized protein</fullName>
    </submittedName>
</protein>
<dbReference type="Proteomes" id="UP000663881">
    <property type="component" value="Unassembled WGS sequence"/>
</dbReference>
<evidence type="ECO:0000313" key="1">
    <source>
        <dbReference type="EMBL" id="CAF3989235.1"/>
    </source>
</evidence>
<comment type="caution">
    <text evidence="1">The sequence shown here is derived from an EMBL/GenBank/DDBJ whole genome shotgun (WGS) entry which is preliminary data.</text>
</comment>
<dbReference type="EMBL" id="CAJOAY010002919">
    <property type="protein sequence ID" value="CAF3989235.1"/>
    <property type="molecule type" value="Genomic_DNA"/>
</dbReference>
<proteinExistence type="predicted"/>